<evidence type="ECO:0000313" key="2">
    <source>
        <dbReference type="Proteomes" id="UP000245697"/>
    </source>
</evidence>
<dbReference type="Gene3D" id="3.10.450.50">
    <property type="match status" value="1"/>
</dbReference>
<accession>A0A316F901</accession>
<dbReference type="Proteomes" id="UP000245697">
    <property type="component" value="Unassembled WGS sequence"/>
</dbReference>
<protein>
    <submittedName>
        <fullName evidence="1">SnoaL-like protein</fullName>
    </submittedName>
</protein>
<dbReference type="AlphaFoldDB" id="A0A316F901"/>
<dbReference type="CDD" id="cd00531">
    <property type="entry name" value="NTF2_like"/>
    <property type="match status" value="1"/>
</dbReference>
<sequence>MTTKSETLSDAVSAFAAQWFQYLDVHAPADRLAGCLATDGLVMVFPERTLRSVDEFRDWYRTVCGLYTDETHEIEEVTPTVADDRIDVAVSVIWRATQTADGSRLAMRAKQTWRLARTPSGPGLVITEYRVDDLADL</sequence>
<name>A0A316F901_9ACTN</name>
<organism evidence="1 2">
    <name type="scientific">Actinoplanes xinjiangensis</name>
    <dbReference type="NCBI Taxonomy" id="512350"/>
    <lineage>
        <taxon>Bacteria</taxon>
        <taxon>Bacillati</taxon>
        <taxon>Actinomycetota</taxon>
        <taxon>Actinomycetes</taxon>
        <taxon>Micromonosporales</taxon>
        <taxon>Micromonosporaceae</taxon>
        <taxon>Actinoplanes</taxon>
    </lineage>
</organism>
<gene>
    <name evidence="1" type="ORF">BC793_11264</name>
</gene>
<keyword evidence="2" id="KW-1185">Reference proteome</keyword>
<reference evidence="1 2" key="1">
    <citation type="submission" date="2018-05" db="EMBL/GenBank/DDBJ databases">
        <title>Genomic Encyclopedia of Archaeal and Bacterial Type Strains, Phase II (KMG-II): from individual species to whole genera.</title>
        <authorList>
            <person name="Goeker M."/>
        </authorList>
    </citation>
    <scope>NUCLEOTIDE SEQUENCE [LARGE SCALE GENOMIC DNA]</scope>
    <source>
        <strain evidence="1 2">DSM 45184</strain>
    </source>
</reference>
<dbReference type="SUPFAM" id="SSF54427">
    <property type="entry name" value="NTF2-like"/>
    <property type="match status" value="1"/>
</dbReference>
<evidence type="ECO:0000313" key="1">
    <source>
        <dbReference type="EMBL" id="PWK44189.1"/>
    </source>
</evidence>
<dbReference type="RefSeq" id="WP_109596588.1">
    <property type="nucleotide sequence ID" value="NZ_BONA01000029.1"/>
</dbReference>
<dbReference type="EMBL" id="QGGR01000012">
    <property type="protein sequence ID" value="PWK44189.1"/>
    <property type="molecule type" value="Genomic_DNA"/>
</dbReference>
<dbReference type="InterPro" id="IPR032710">
    <property type="entry name" value="NTF2-like_dom_sf"/>
</dbReference>
<proteinExistence type="predicted"/>
<comment type="caution">
    <text evidence="1">The sequence shown here is derived from an EMBL/GenBank/DDBJ whole genome shotgun (WGS) entry which is preliminary data.</text>
</comment>
<dbReference type="OrthoDB" id="1254615at2"/>